<keyword evidence="2 3" id="KW-0456">Lyase</keyword>
<dbReference type="AlphaFoldDB" id="A0A3B1B1X9"/>
<dbReference type="Pfam" id="PF01903">
    <property type="entry name" value="CbiX"/>
    <property type="match status" value="2"/>
</dbReference>
<evidence type="ECO:0000256" key="1">
    <source>
        <dbReference type="ARBA" id="ARBA00022723"/>
    </source>
</evidence>
<dbReference type="PANTHER" id="PTHR33542:SF3">
    <property type="entry name" value="SIROHYDROCHLORIN FERROCHELATASE, CHLOROPLASTIC"/>
    <property type="match status" value="1"/>
</dbReference>
<organism evidence="3">
    <name type="scientific">hydrothermal vent metagenome</name>
    <dbReference type="NCBI Taxonomy" id="652676"/>
    <lineage>
        <taxon>unclassified sequences</taxon>
        <taxon>metagenomes</taxon>
        <taxon>ecological metagenomes</taxon>
    </lineage>
</organism>
<dbReference type="Gene3D" id="3.40.50.1400">
    <property type="match status" value="2"/>
</dbReference>
<dbReference type="GO" id="GO:0016852">
    <property type="term" value="F:sirohydrochlorin cobaltochelatase activity"/>
    <property type="evidence" value="ECO:0007669"/>
    <property type="project" value="UniProtKB-EC"/>
</dbReference>
<dbReference type="EC" id="4.99.1.3" evidence="3"/>
<reference evidence="3" key="1">
    <citation type="submission" date="2018-06" db="EMBL/GenBank/DDBJ databases">
        <authorList>
            <person name="Zhirakovskaya E."/>
        </authorList>
    </citation>
    <scope>NUCLEOTIDE SEQUENCE</scope>
</reference>
<gene>
    <name evidence="3" type="ORF">MNBD_GAMMA25-2321</name>
</gene>
<dbReference type="CDD" id="cd03414">
    <property type="entry name" value="CbiX_SirB_C"/>
    <property type="match status" value="1"/>
</dbReference>
<name>A0A3B1B1X9_9ZZZZ</name>
<protein>
    <submittedName>
        <fullName evidence="3">Sirohydrochlorin cobaltochelatase CbiX(Long)</fullName>
        <ecNumber evidence="3">4.99.1.3</ecNumber>
    </submittedName>
</protein>
<sequence>MNSIILNSTVLLVGHGSRNSEGNHEIDRFATHWHEQNADWHIETCFIEFAEVLLDAGLDNAAKHAASHNQKVIVVPLILNAAGHVKMEIPHFIDAARTRHPEVEFIYARHLGAGEAILTIIKRELCNVMEALDVPDPKTTGVIILGRGSSDRVANGEVAKMARWLYEENDHEQIDIAFTGITYPRLERVVQQQVALGITQIAILPYYLFTGTLIERIKRQVARLQAQYPQLAIQCGNYFGFEKEIYALLTLRVLQANGSTHETDATMMECDGCQYRLLAEESDEHLHHHHSEPESADKVDT</sequence>
<proteinExistence type="predicted"/>
<keyword evidence="1" id="KW-0479">Metal-binding</keyword>
<dbReference type="CDD" id="cd03416">
    <property type="entry name" value="CbiX_SirB_N"/>
    <property type="match status" value="1"/>
</dbReference>
<evidence type="ECO:0000313" key="3">
    <source>
        <dbReference type="EMBL" id="VAX08101.1"/>
    </source>
</evidence>
<dbReference type="EMBL" id="UOFY01000025">
    <property type="protein sequence ID" value="VAX08101.1"/>
    <property type="molecule type" value="Genomic_DNA"/>
</dbReference>
<dbReference type="InterPro" id="IPR050963">
    <property type="entry name" value="Sirohydro_Cobaltochel/CbiX"/>
</dbReference>
<evidence type="ECO:0000256" key="2">
    <source>
        <dbReference type="ARBA" id="ARBA00023239"/>
    </source>
</evidence>
<dbReference type="GO" id="GO:0046872">
    <property type="term" value="F:metal ion binding"/>
    <property type="evidence" value="ECO:0007669"/>
    <property type="project" value="UniProtKB-KW"/>
</dbReference>
<dbReference type="SUPFAM" id="SSF53800">
    <property type="entry name" value="Chelatase"/>
    <property type="match status" value="1"/>
</dbReference>
<dbReference type="InterPro" id="IPR002762">
    <property type="entry name" value="CbiX-like"/>
</dbReference>
<dbReference type="PANTHER" id="PTHR33542">
    <property type="entry name" value="SIROHYDROCHLORIN FERROCHELATASE, CHLOROPLASTIC"/>
    <property type="match status" value="1"/>
</dbReference>
<accession>A0A3B1B1X9</accession>